<evidence type="ECO:0000256" key="3">
    <source>
        <dbReference type="ARBA" id="ARBA00004986"/>
    </source>
</evidence>
<dbReference type="GO" id="GO:0005829">
    <property type="term" value="C:cytosol"/>
    <property type="evidence" value="ECO:0007669"/>
    <property type="project" value="TreeGrafter"/>
</dbReference>
<comment type="pathway">
    <text evidence="2 15">Amino-acid biosynthesis; L-lysine biosynthesis via DAP pathway; (S)-tetrahydrodipicolinate from L-aspartate: step 1/4.</text>
</comment>
<dbReference type="Gene3D" id="3.40.1160.10">
    <property type="entry name" value="Acetylglutamate kinase-like"/>
    <property type="match status" value="1"/>
</dbReference>
<keyword evidence="11" id="KW-0457">Lysine biosynthesis</keyword>
<dbReference type="InterPro" id="IPR045865">
    <property type="entry name" value="ACT-like_dom_sf"/>
</dbReference>
<dbReference type="NCBIfam" id="NF006540">
    <property type="entry name" value="PRK09034.1"/>
    <property type="match status" value="1"/>
</dbReference>
<organism evidence="17 18">
    <name type="scientific">Dolosigranulum pigrum</name>
    <dbReference type="NCBI Taxonomy" id="29394"/>
    <lineage>
        <taxon>Bacteria</taxon>
        <taxon>Bacillati</taxon>
        <taxon>Bacillota</taxon>
        <taxon>Bacilli</taxon>
        <taxon>Lactobacillales</taxon>
        <taxon>Carnobacteriaceae</taxon>
        <taxon>Dolosigranulum</taxon>
    </lineage>
</organism>
<comment type="pathway">
    <text evidence="4 15">Amino-acid biosynthesis; L-threonine biosynthesis; L-threonine from L-aspartate: step 1/5.</text>
</comment>
<dbReference type="Gene3D" id="3.30.2130.10">
    <property type="entry name" value="VC0802-like"/>
    <property type="match status" value="1"/>
</dbReference>
<dbReference type="InterPro" id="IPR018042">
    <property type="entry name" value="Aspartate_kinase_CS"/>
</dbReference>
<evidence type="ECO:0000313" key="18">
    <source>
        <dbReference type="Proteomes" id="UP000249099"/>
    </source>
</evidence>
<evidence type="ECO:0000256" key="14">
    <source>
        <dbReference type="RuleBase" id="RU003448"/>
    </source>
</evidence>
<dbReference type="PROSITE" id="PS51671">
    <property type="entry name" value="ACT"/>
    <property type="match status" value="1"/>
</dbReference>
<feature type="binding site" evidence="13">
    <location>
        <begin position="207"/>
        <end position="208"/>
    </location>
    <ligand>
        <name>ATP</name>
        <dbReference type="ChEBI" id="CHEBI:30616"/>
    </ligand>
</feature>
<evidence type="ECO:0000256" key="11">
    <source>
        <dbReference type="ARBA" id="ARBA00023154"/>
    </source>
</evidence>
<protein>
    <recommendedName>
        <fullName evidence="14">Aspartokinase</fullName>
        <ecNumber evidence="14">2.7.2.4</ecNumber>
    </recommendedName>
</protein>
<dbReference type="SUPFAM" id="SSF53633">
    <property type="entry name" value="Carbamate kinase-like"/>
    <property type="match status" value="1"/>
</dbReference>
<dbReference type="PROSITE" id="PS00324">
    <property type="entry name" value="ASPARTOKINASE"/>
    <property type="match status" value="1"/>
</dbReference>
<reference evidence="17 18" key="1">
    <citation type="submission" date="2017-03" db="EMBL/GenBank/DDBJ databases">
        <title>wgs assembly of Dolosigranulum pigrum KPL CDC strains.</title>
        <authorList>
            <person name="Brugger S.D."/>
            <person name="Pettigrew M."/>
            <person name="Kong Y."/>
            <person name="Lemon K.P."/>
        </authorList>
    </citation>
    <scope>NUCLEOTIDE SEQUENCE [LARGE SCALE GENOMIC DNA]</scope>
    <source>
        <strain evidence="17 18">KPL1931_CDC4294-98</strain>
    </source>
</reference>
<keyword evidence="7 13" id="KW-0547">Nucleotide-binding</keyword>
<keyword evidence="6 14" id="KW-0808">Transferase</keyword>
<evidence type="ECO:0000256" key="15">
    <source>
        <dbReference type="RuleBase" id="RU004249"/>
    </source>
</evidence>
<dbReference type="GO" id="GO:0004072">
    <property type="term" value="F:aspartate kinase activity"/>
    <property type="evidence" value="ECO:0007669"/>
    <property type="project" value="UniProtKB-EC"/>
</dbReference>
<comment type="pathway">
    <text evidence="3 15">Amino-acid biosynthesis; L-methionine biosynthesis via de novo pathway; L-homoserine from L-aspartate: step 1/3.</text>
</comment>
<evidence type="ECO:0000313" key="17">
    <source>
        <dbReference type="EMBL" id="RAN62908.1"/>
    </source>
</evidence>
<evidence type="ECO:0000256" key="10">
    <source>
        <dbReference type="ARBA" id="ARBA00022915"/>
    </source>
</evidence>
<keyword evidence="9 13" id="KW-0067">ATP-binding</keyword>
<dbReference type="InterPro" id="IPR005260">
    <property type="entry name" value="Asp_kin_monofn"/>
</dbReference>
<dbReference type="Pfam" id="PF00696">
    <property type="entry name" value="AA_kinase"/>
    <property type="match status" value="1"/>
</dbReference>
<dbReference type="InterPro" id="IPR054352">
    <property type="entry name" value="ACT_Aspartokinase"/>
</dbReference>
<dbReference type="InterPro" id="IPR036393">
    <property type="entry name" value="AceGlu_kinase-like_sf"/>
</dbReference>
<dbReference type="Proteomes" id="UP000249099">
    <property type="component" value="Unassembled WGS sequence"/>
</dbReference>
<dbReference type="GO" id="GO:0019877">
    <property type="term" value="P:diaminopimelate biosynthetic process"/>
    <property type="evidence" value="ECO:0007669"/>
    <property type="project" value="UniProtKB-KW"/>
</dbReference>
<evidence type="ECO:0000256" key="13">
    <source>
        <dbReference type="PIRSR" id="PIRSR000726-1"/>
    </source>
</evidence>
<comment type="caution">
    <text evidence="17">The sequence shown here is derived from an EMBL/GenBank/DDBJ whole genome shotgun (WGS) entry which is preliminary data.</text>
</comment>
<feature type="binding site" evidence="13">
    <location>
        <position position="117"/>
    </location>
    <ligand>
        <name>substrate</name>
    </ligand>
</feature>
<dbReference type="UniPathway" id="UPA00050">
    <property type="reaction ID" value="UER00461"/>
</dbReference>
<dbReference type="EMBL" id="NAQV01000019">
    <property type="protein sequence ID" value="RAN62908.1"/>
    <property type="molecule type" value="Genomic_DNA"/>
</dbReference>
<evidence type="ECO:0000256" key="2">
    <source>
        <dbReference type="ARBA" id="ARBA00004766"/>
    </source>
</evidence>
<dbReference type="FunFam" id="3.30.2130.10:FF:000001">
    <property type="entry name" value="Bifunctional aspartokinase/homoserine dehydrogenase"/>
    <property type="match status" value="1"/>
</dbReference>
<dbReference type="PANTHER" id="PTHR21499">
    <property type="entry name" value="ASPARTATE KINASE"/>
    <property type="match status" value="1"/>
</dbReference>
<feature type="binding site" evidence="13">
    <location>
        <begin position="8"/>
        <end position="11"/>
    </location>
    <ligand>
        <name>ATP</name>
        <dbReference type="ChEBI" id="CHEBI:30616"/>
    </ligand>
</feature>
<dbReference type="InterPro" id="IPR001048">
    <property type="entry name" value="Asp/Glu/Uridylate_kinase"/>
</dbReference>
<evidence type="ECO:0000256" key="8">
    <source>
        <dbReference type="ARBA" id="ARBA00022777"/>
    </source>
</evidence>
<dbReference type="InterPro" id="IPR002912">
    <property type="entry name" value="ACT_dom"/>
</dbReference>
<dbReference type="InterPro" id="IPR001341">
    <property type="entry name" value="Asp_kinase"/>
</dbReference>
<dbReference type="GO" id="GO:0009089">
    <property type="term" value="P:lysine biosynthetic process via diaminopimelate"/>
    <property type="evidence" value="ECO:0007669"/>
    <property type="project" value="UniProtKB-UniPathway"/>
</dbReference>
<evidence type="ECO:0000256" key="6">
    <source>
        <dbReference type="ARBA" id="ARBA00022679"/>
    </source>
</evidence>
<evidence type="ECO:0000256" key="5">
    <source>
        <dbReference type="ARBA" id="ARBA00010122"/>
    </source>
</evidence>
<sequence>MSKPIVAKFGGSSLSDAQQFKKVKAIIESNEQRQIIVPSAPGKSRKEQHKVTDLLLMCHQLASHHLTIKEIFEVVERRFLAIQEALAIDFDLATELKVIEDNIMDGASVDYVVSRGEYLNAKLLAAYLDFEFLDAVDVIFLAKGKPDMTASMKALKEQVKEGQAVVIPGFYGCNELGELQTFARGGSDITGSIVAAGLEASLYENWTDVSGFLMIDPNIYPSKSMKAITYSELRELSYMGASVLHEESVIPVRNQHIRIHIKNTNDPHAPGTLIIPDTEAISNATITGIAGKQNFTSVRIEKTYMSEDLSFYRKLISVFETNDLKIEHMPTSIDTITIIVPTDLFETKKNKIIEEIKIYCNPDNIVISSGLAIIAVVGRGMISNKGTSAKIFTALAQRHINIRMISQGSGELTIIVGVANEDFNDTIQAIYQAFETEGMD</sequence>
<dbReference type="EC" id="2.7.2.4" evidence="14"/>
<dbReference type="UniPathway" id="UPA00051">
    <property type="reaction ID" value="UER00462"/>
</dbReference>
<dbReference type="UniPathway" id="UPA00034">
    <property type="reaction ID" value="UER00015"/>
</dbReference>
<evidence type="ECO:0000259" key="16">
    <source>
        <dbReference type="PROSITE" id="PS51671"/>
    </source>
</evidence>
<feature type="binding site" evidence="13">
    <location>
        <position position="52"/>
    </location>
    <ligand>
        <name>substrate</name>
    </ligand>
</feature>
<dbReference type="SUPFAM" id="SSF55021">
    <property type="entry name" value="ACT-like"/>
    <property type="match status" value="2"/>
</dbReference>
<evidence type="ECO:0000256" key="12">
    <source>
        <dbReference type="ARBA" id="ARBA00047872"/>
    </source>
</evidence>
<dbReference type="GO" id="GO:0009090">
    <property type="term" value="P:homoserine biosynthetic process"/>
    <property type="evidence" value="ECO:0007669"/>
    <property type="project" value="TreeGrafter"/>
</dbReference>
<dbReference type="PANTHER" id="PTHR21499:SF67">
    <property type="entry name" value="ASPARTOKINASE 3"/>
    <property type="match status" value="1"/>
</dbReference>
<dbReference type="RefSeq" id="WP_112790232.1">
    <property type="nucleotide sequence ID" value="NZ_CP040413.1"/>
</dbReference>
<dbReference type="AlphaFoldDB" id="A0A328KIX6"/>
<dbReference type="GO" id="GO:0005524">
    <property type="term" value="F:ATP binding"/>
    <property type="evidence" value="ECO:0007669"/>
    <property type="project" value="UniProtKB-KW"/>
</dbReference>
<dbReference type="CDD" id="cd04916">
    <property type="entry name" value="ACT_AKiii-YclM-BS_2"/>
    <property type="match status" value="1"/>
</dbReference>
<comment type="catalytic activity">
    <reaction evidence="12 14">
        <text>L-aspartate + ATP = 4-phospho-L-aspartate + ADP</text>
        <dbReference type="Rhea" id="RHEA:23776"/>
        <dbReference type="ChEBI" id="CHEBI:29991"/>
        <dbReference type="ChEBI" id="CHEBI:30616"/>
        <dbReference type="ChEBI" id="CHEBI:57535"/>
        <dbReference type="ChEBI" id="CHEBI:456216"/>
        <dbReference type="EC" id="2.7.2.4"/>
    </reaction>
</comment>
<dbReference type="NCBIfam" id="TIGR00657">
    <property type="entry name" value="asp_kinases"/>
    <property type="match status" value="1"/>
</dbReference>
<feature type="domain" description="ACT" evidence="16">
    <location>
        <begin position="376"/>
        <end position="440"/>
    </location>
</feature>
<dbReference type="Pfam" id="PF22468">
    <property type="entry name" value="ACT_9"/>
    <property type="match status" value="1"/>
</dbReference>
<dbReference type="GO" id="GO:0009088">
    <property type="term" value="P:threonine biosynthetic process"/>
    <property type="evidence" value="ECO:0007669"/>
    <property type="project" value="UniProtKB-UniPathway"/>
</dbReference>
<evidence type="ECO:0000256" key="9">
    <source>
        <dbReference type="ARBA" id="ARBA00022840"/>
    </source>
</evidence>
<evidence type="ECO:0000256" key="7">
    <source>
        <dbReference type="ARBA" id="ARBA00022741"/>
    </source>
</evidence>
<keyword evidence="8 14" id="KW-0418">Kinase</keyword>
<evidence type="ECO:0000256" key="4">
    <source>
        <dbReference type="ARBA" id="ARBA00005139"/>
    </source>
</evidence>
<evidence type="ECO:0000256" key="1">
    <source>
        <dbReference type="ARBA" id="ARBA00003121"/>
    </source>
</evidence>
<gene>
    <name evidence="17" type="ORF">B8A44_06570</name>
</gene>
<dbReference type="PIRSF" id="PIRSF000726">
    <property type="entry name" value="Asp_kin"/>
    <property type="match status" value="1"/>
</dbReference>
<keyword evidence="10" id="KW-0220">Diaminopimelate biosynthesis</keyword>
<comment type="similarity">
    <text evidence="5 14">Belongs to the aspartokinase family.</text>
</comment>
<keyword evidence="15" id="KW-0028">Amino-acid biosynthesis</keyword>
<name>A0A328KIX6_9LACT</name>
<accession>A0A328KIX6</accession>
<comment type="function">
    <text evidence="1">Catalyzes the phosphorylation of the beta-carboxyl group of aspartic acid with ATP to yield 4-phospho-L-aspartate, which is involved in the branched biosynthetic pathway leading to the biosynthesis of amino acids threonine, isoleucine and methionine.</text>
</comment>
<proteinExistence type="inferred from homology"/>